<organism evidence="12 13">
    <name type="scientific">Riccia fluitans</name>
    <dbReference type="NCBI Taxonomy" id="41844"/>
    <lineage>
        <taxon>Eukaryota</taxon>
        <taxon>Viridiplantae</taxon>
        <taxon>Streptophyta</taxon>
        <taxon>Embryophyta</taxon>
        <taxon>Marchantiophyta</taxon>
        <taxon>Marchantiopsida</taxon>
        <taxon>Marchantiidae</taxon>
        <taxon>Marchantiales</taxon>
        <taxon>Ricciaceae</taxon>
        <taxon>Riccia</taxon>
    </lineage>
</organism>
<evidence type="ECO:0000256" key="11">
    <source>
        <dbReference type="SAM" id="MobiDB-lite"/>
    </source>
</evidence>
<evidence type="ECO:0000256" key="2">
    <source>
        <dbReference type="ARBA" id="ARBA00006003"/>
    </source>
</evidence>
<keyword evidence="13" id="KW-1185">Reference proteome</keyword>
<dbReference type="Proteomes" id="UP001605036">
    <property type="component" value="Unassembled WGS sequence"/>
</dbReference>
<evidence type="ECO:0000313" key="13">
    <source>
        <dbReference type="Proteomes" id="UP001605036"/>
    </source>
</evidence>
<sequence length="560" mass="64589">MALLLRSIWRIFLEGDRGQLAQCLRTTFVKCSPPVDGDVDNDKNQTSSIKFIWVYWAVWRCGLAAAWLTSGFGCTIWGLRTHDGILCRVQMAFQRGNDTVVSSAASRSRSFQMVAWHSGHYFGSVKWSARLLLLVCFLLLATSAVVTYPRLSVADEIPAFLWVGASRRWTKDVPFQNLQNSMLEDQSERNGQSERSGQSGSLMPRFNESFLEFAAVDPTEESDKRKIRMILDGKVDEIHSARNKWSYQKRMDHYMDVDRNPLKLRPRYESWLLQLQAPRFAQSWTRFRQMLQGWNRYRYYDPTVMQDLMQFVKKPLDQFNAKDSGSVPGEEGERYKTCAVVGNSGILLNSSYGHLIDSHDMVIRLNNARVLGFEEFVGSKATLSFVNSNVYHACSRRLKCFCHPYGEVPMIMYLCQVQHMMDVAYCGPNQQAPVLVTDPRLDTLCYRLVKWYSVKSFVETTGNPIEHWAKHHDPIFFHYSSGFQAIVLALGICDKVDIFGFGKSSQAKHHYHTNQKAELTLHDYEAEYLFYEDLAENRISSIPFFHEVPDFTFPKVEIFK</sequence>
<keyword evidence="6" id="KW-0735">Signal-anchor</keyword>
<accession>A0ABD1ZM53</accession>
<keyword evidence="3" id="KW-0328">Glycosyltransferase</keyword>
<dbReference type="GO" id="GO:0016757">
    <property type="term" value="F:glycosyltransferase activity"/>
    <property type="evidence" value="ECO:0007669"/>
    <property type="project" value="UniProtKB-KW"/>
</dbReference>
<dbReference type="Pfam" id="PF00777">
    <property type="entry name" value="Glyco_transf_29"/>
    <property type="match status" value="1"/>
</dbReference>
<gene>
    <name evidence="12" type="ORF">R1flu_020505</name>
</gene>
<dbReference type="GO" id="GO:0000139">
    <property type="term" value="C:Golgi membrane"/>
    <property type="evidence" value="ECO:0007669"/>
    <property type="project" value="UniProtKB-SubCell"/>
</dbReference>
<keyword evidence="5" id="KW-0812">Transmembrane</keyword>
<evidence type="ECO:0000256" key="6">
    <source>
        <dbReference type="ARBA" id="ARBA00022968"/>
    </source>
</evidence>
<keyword evidence="9" id="KW-0472">Membrane</keyword>
<dbReference type="Gene3D" id="3.90.1480.20">
    <property type="entry name" value="Glycosyl transferase family 29"/>
    <property type="match status" value="1"/>
</dbReference>
<name>A0ABD1ZM53_9MARC</name>
<evidence type="ECO:0000256" key="7">
    <source>
        <dbReference type="ARBA" id="ARBA00022989"/>
    </source>
</evidence>
<feature type="region of interest" description="Disordered" evidence="11">
    <location>
        <begin position="181"/>
        <end position="202"/>
    </location>
</feature>
<evidence type="ECO:0000313" key="12">
    <source>
        <dbReference type="EMBL" id="KAL2652377.1"/>
    </source>
</evidence>
<evidence type="ECO:0000256" key="10">
    <source>
        <dbReference type="ARBA" id="ARBA00023180"/>
    </source>
</evidence>
<evidence type="ECO:0000256" key="1">
    <source>
        <dbReference type="ARBA" id="ARBA00004323"/>
    </source>
</evidence>
<comment type="similarity">
    <text evidence="2">Belongs to the glycosyltransferase 29 family.</text>
</comment>
<evidence type="ECO:0000256" key="8">
    <source>
        <dbReference type="ARBA" id="ARBA00023034"/>
    </source>
</evidence>
<evidence type="ECO:0000256" key="5">
    <source>
        <dbReference type="ARBA" id="ARBA00022692"/>
    </source>
</evidence>
<evidence type="ECO:0000256" key="3">
    <source>
        <dbReference type="ARBA" id="ARBA00022676"/>
    </source>
</evidence>
<keyword evidence="4" id="KW-0808">Transferase</keyword>
<evidence type="ECO:0000256" key="4">
    <source>
        <dbReference type="ARBA" id="ARBA00022679"/>
    </source>
</evidence>
<comment type="subcellular location">
    <subcellularLocation>
        <location evidence="1">Golgi apparatus membrane</location>
        <topology evidence="1">Single-pass type II membrane protein</topology>
    </subcellularLocation>
</comment>
<dbReference type="PANTHER" id="PTHR46779">
    <property type="entry name" value="BETA-1,6-GALACTOSYLTRANSFERASE GALT29A"/>
    <property type="match status" value="1"/>
</dbReference>
<protein>
    <submittedName>
        <fullName evidence="12">Uncharacterized protein</fullName>
    </submittedName>
</protein>
<dbReference type="CDD" id="cd19952">
    <property type="entry name" value="GT29"/>
    <property type="match status" value="1"/>
</dbReference>
<keyword evidence="10" id="KW-0325">Glycoprotein</keyword>
<comment type="caution">
    <text evidence="12">The sequence shown here is derived from an EMBL/GenBank/DDBJ whole genome shotgun (WGS) entry which is preliminary data.</text>
</comment>
<keyword evidence="8" id="KW-0333">Golgi apparatus</keyword>
<keyword evidence="7" id="KW-1133">Transmembrane helix</keyword>
<dbReference type="InterPro" id="IPR001675">
    <property type="entry name" value="Glyco_trans_29"/>
</dbReference>
<proteinExistence type="inferred from homology"/>
<dbReference type="InterPro" id="IPR038578">
    <property type="entry name" value="GT29-like_sf"/>
</dbReference>
<evidence type="ECO:0000256" key="9">
    <source>
        <dbReference type="ARBA" id="ARBA00023136"/>
    </source>
</evidence>
<dbReference type="AlphaFoldDB" id="A0ABD1ZM53"/>
<dbReference type="PANTHER" id="PTHR46779:SF1">
    <property type="entry name" value="BETA-1,6-GALACTOSYLTRANSFERASE GALT29A"/>
    <property type="match status" value="1"/>
</dbReference>
<dbReference type="EMBL" id="JBHFFA010000001">
    <property type="protein sequence ID" value="KAL2652377.1"/>
    <property type="molecule type" value="Genomic_DNA"/>
</dbReference>
<reference evidence="12 13" key="1">
    <citation type="submission" date="2024-09" db="EMBL/GenBank/DDBJ databases">
        <title>Chromosome-scale assembly of Riccia fluitans.</title>
        <authorList>
            <person name="Paukszto L."/>
            <person name="Sawicki J."/>
            <person name="Karawczyk K."/>
            <person name="Piernik-Szablinska J."/>
            <person name="Szczecinska M."/>
            <person name="Mazdziarz M."/>
        </authorList>
    </citation>
    <scope>NUCLEOTIDE SEQUENCE [LARGE SCALE GENOMIC DNA]</scope>
    <source>
        <strain evidence="12">Rf_01</strain>
        <tissue evidence="12">Aerial parts of the thallus</tissue>
    </source>
</reference>